<name>A0A239DKJ9_9SPHN</name>
<feature type="chain" id="PRO_5013257992" description="Superoxide dismutase [Cu-Zn]" evidence="3">
    <location>
        <begin position="27"/>
        <end position="182"/>
    </location>
</feature>
<keyword evidence="2" id="KW-0560">Oxidoreductase</keyword>
<dbReference type="Pfam" id="PF00080">
    <property type="entry name" value="Sod_Cu"/>
    <property type="match status" value="1"/>
</dbReference>
<feature type="signal peptide" evidence="3">
    <location>
        <begin position="1"/>
        <end position="26"/>
    </location>
</feature>
<dbReference type="RefSeq" id="WP_089218682.1">
    <property type="nucleotide sequence ID" value="NZ_FZOS01000004.1"/>
</dbReference>
<keyword evidence="3" id="KW-0732">Signal</keyword>
<dbReference type="InterPro" id="IPR036423">
    <property type="entry name" value="SOD-like_Cu/Zn_dom_sf"/>
</dbReference>
<dbReference type="EC" id="1.15.1.1" evidence="2"/>
<reference evidence="6" key="1">
    <citation type="submission" date="2017-06" db="EMBL/GenBank/DDBJ databases">
        <authorList>
            <person name="Varghese N."/>
            <person name="Submissions S."/>
        </authorList>
    </citation>
    <scope>NUCLEOTIDE SEQUENCE [LARGE SCALE GENOMIC DNA]</scope>
    <source>
        <strain evidence="6">LNB2</strain>
    </source>
</reference>
<keyword evidence="2" id="KW-0186">Copper</keyword>
<dbReference type="InterPro" id="IPR018152">
    <property type="entry name" value="SOD_Cu/Zn_BS"/>
</dbReference>
<evidence type="ECO:0000259" key="4">
    <source>
        <dbReference type="Pfam" id="PF00080"/>
    </source>
</evidence>
<comment type="catalytic activity">
    <reaction evidence="2">
        <text>2 superoxide + 2 H(+) = H2O2 + O2</text>
        <dbReference type="Rhea" id="RHEA:20696"/>
        <dbReference type="ChEBI" id="CHEBI:15378"/>
        <dbReference type="ChEBI" id="CHEBI:15379"/>
        <dbReference type="ChEBI" id="CHEBI:16240"/>
        <dbReference type="ChEBI" id="CHEBI:18421"/>
        <dbReference type="EC" id="1.15.1.1"/>
    </reaction>
</comment>
<evidence type="ECO:0000313" key="6">
    <source>
        <dbReference type="Proteomes" id="UP000198281"/>
    </source>
</evidence>
<keyword evidence="6" id="KW-1185">Reference proteome</keyword>
<dbReference type="PROSITE" id="PS00332">
    <property type="entry name" value="SOD_CU_ZN_2"/>
    <property type="match status" value="1"/>
</dbReference>
<dbReference type="AlphaFoldDB" id="A0A239DKJ9"/>
<sequence>MRHLMIAPLAAAGLLAACASSGSADTAPEVPATTSATANLVGPDGTAMGIATLTQMSDGIRLVVDGRGLPAGPHGLHVHQTGKCEAPGFTTAGGHWNPTNMVHGKDAAGGPHWGDLPNLIAGTDGAGRLEVTLPGTRLAGGDHPLFDADGAAVVIHAGPDDYKTDPSGNSGGRIACGVVMPN</sequence>
<dbReference type="Gene3D" id="2.60.40.200">
    <property type="entry name" value="Superoxide dismutase, copper/zinc binding domain"/>
    <property type="match status" value="1"/>
</dbReference>
<proteinExistence type="inferred from homology"/>
<dbReference type="OrthoDB" id="5431326at2"/>
<dbReference type="GO" id="GO:0004784">
    <property type="term" value="F:superoxide dismutase activity"/>
    <property type="evidence" value="ECO:0007669"/>
    <property type="project" value="UniProtKB-EC"/>
</dbReference>
<evidence type="ECO:0000256" key="3">
    <source>
        <dbReference type="SAM" id="SignalP"/>
    </source>
</evidence>
<comment type="similarity">
    <text evidence="1 2">Belongs to the Cu-Zn superoxide dismutase family.</text>
</comment>
<dbReference type="InterPro" id="IPR001424">
    <property type="entry name" value="SOD_Cu_Zn_dom"/>
</dbReference>
<dbReference type="GO" id="GO:0005507">
    <property type="term" value="F:copper ion binding"/>
    <property type="evidence" value="ECO:0007669"/>
    <property type="project" value="InterPro"/>
</dbReference>
<dbReference type="PROSITE" id="PS51257">
    <property type="entry name" value="PROKAR_LIPOPROTEIN"/>
    <property type="match status" value="1"/>
</dbReference>
<protein>
    <recommendedName>
        <fullName evidence="2">Superoxide dismutase [Cu-Zn]</fullName>
        <ecNumber evidence="2">1.15.1.1</ecNumber>
    </recommendedName>
</protein>
<comment type="cofactor">
    <cofactor evidence="2">
        <name>Zn(2+)</name>
        <dbReference type="ChEBI" id="CHEBI:29105"/>
    </cofactor>
    <text evidence="2">Binds 1 zinc ion per subunit.</text>
</comment>
<gene>
    <name evidence="5" type="ORF">SAMN06295912_104160</name>
</gene>
<comment type="function">
    <text evidence="2">Destroys radicals which are normally produced within the cells and which are toxic to biological systems.</text>
</comment>
<keyword evidence="2" id="KW-0862">Zinc</keyword>
<dbReference type="Proteomes" id="UP000198281">
    <property type="component" value="Unassembled WGS sequence"/>
</dbReference>
<accession>A0A239DKJ9</accession>
<feature type="domain" description="Superoxide dismutase copper/zinc binding" evidence="4">
    <location>
        <begin position="49"/>
        <end position="179"/>
    </location>
</feature>
<evidence type="ECO:0000256" key="1">
    <source>
        <dbReference type="ARBA" id="ARBA00010457"/>
    </source>
</evidence>
<dbReference type="SUPFAM" id="SSF49329">
    <property type="entry name" value="Cu,Zn superoxide dismutase-like"/>
    <property type="match status" value="1"/>
</dbReference>
<evidence type="ECO:0000256" key="2">
    <source>
        <dbReference type="RuleBase" id="RU000393"/>
    </source>
</evidence>
<comment type="cofactor">
    <cofactor evidence="2">
        <name>Cu cation</name>
        <dbReference type="ChEBI" id="CHEBI:23378"/>
    </cofactor>
    <text evidence="2">Binds 1 copper ion per subunit.</text>
</comment>
<dbReference type="InterPro" id="IPR024134">
    <property type="entry name" value="SOD_Cu/Zn_/chaperone"/>
</dbReference>
<dbReference type="EMBL" id="FZOS01000004">
    <property type="protein sequence ID" value="SNS32966.1"/>
    <property type="molecule type" value="Genomic_DNA"/>
</dbReference>
<dbReference type="PANTHER" id="PTHR10003">
    <property type="entry name" value="SUPEROXIDE DISMUTASE CU-ZN -RELATED"/>
    <property type="match status" value="1"/>
</dbReference>
<evidence type="ECO:0000313" key="5">
    <source>
        <dbReference type="EMBL" id="SNS32966.1"/>
    </source>
</evidence>
<keyword evidence="2" id="KW-0479">Metal-binding</keyword>
<dbReference type="CDD" id="cd00305">
    <property type="entry name" value="Cu-Zn_Superoxide_Dismutase"/>
    <property type="match status" value="1"/>
</dbReference>
<organism evidence="5 6">
    <name type="scientific">Edaphosphingomonas laterariae</name>
    <dbReference type="NCBI Taxonomy" id="861865"/>
    <lineage>
        <taxon>Bacteria</taxon>
        <taxon>Pseudomonadati</taxon>
        <taxon>Pseudomonadota</taxon>
        <taxon>Alphaproteobacteria</taxon>
        <taxon>Sphingomonadales</taxon>
        <taxon>Rhizorhabdaceae</taxon>
        <taxon>Edaphosphingomonas</taxon>
    </lineage>
</organism>